<proteinExistence type="predicted"/>
<comment type="caution">
    <text evidence="1">The sequence shown here is derived from an EMBL/GenBank/DDBJ whole genome shotgun (WGS) entry which is preliminary data.</text>
</comment>
<evidence type="ECO:0000313" key="1">
    <source>
        <dbReference type="EMBL" id="MQM02678.1"/>
    </source>
</evidence>
<dbReference type="AlphaFoldDB" id="A0A843W6P9"/>
<gene>
    <name evidence="1" type="ORF">Taro_035447</name>
</gene>
<evidence type="ECO:0000313" key="2">
    <source>
        <dbReference type="Proteomes" id="UP000652761"/>
    </source>
</evidence>
<accession>A0A843W6P9</accession>
<dbReference type="Proteomes" id="UP000652761">
    <property type="component" value="Unassembled WGS sequence"/>
</dbReference>
<reference evidence="1" key="1">
    <citation type="submission" date="2017-07" db="EMBL/GenBank/DDBJ databases">
        <title>Taro Niue Genome Assembly and Annotation.</title>
        <authorList>
            <person name="Atibalentja N."/>
            <person name="Keating K."/>
            <person name="Fields C.J."/>
        </authorList>
    </citation>
    <scope>NUCLEOTIDE SEQUENCE</scope>
    <source>
        <strain evidence="1">Niue_2</strain>
        <tissue evidence="1">Leaf</tissue>
    </source>
</reference>
<keyword evidence="2" id="KW-1185">Reference proteome</keyword>
<name>A0A843W6P9_COLES</name>
<sequence length="204" mass="22630">MFQPHTLANLTRATLEPLVTVEDPAAALLPLPLRSAGKEDLRIGDDFVEVLRGARAALLRTRVGRAILCSSRPCRATQKSPRRDNILKEASSLSTGTESPAAIVSPMSLSILLRSARPLLDRSWDGFPLSLGVAAYAVVPVKDSYRFTIEREVADARIAWDKIVVNRFTDYLNKYKAVAKKATRNFDDLLMWKGHGPPSIKRDY</sequence>
<dbReference type="EMBL" id="NMUH01002899">
    <property type="protein sequence ID" value="MQM02678.1"/>
    <property type="molecule type" value="Genomic_DNA"/>
</dbReference>
<organism evidence="1 2">
    <name type="scientific">Colocasia esculenta</name>
    <name type="common">Wild taro</name>
    <name type="synonym">Arum esculentum</name>
    <dbReference type="NCBI Taxonomy" id="4460"/>
    <lineage>
        <taxon>Eukaryota</taxon>
        <taxon>Viridiplantae</taxon>
        <taxon>Streptophyta</taxon>
        <taxon>Embryophyta</taxon>
        <taxon>Tracheophyta</taxon>
        <taxon>Spermatophyta</taxon>
        <taxon>Magnoliopsida</taxon>
        <taxon>Liliopsida</taxon>
        <taxon>Araceae</taxon>
        <taxon>Aroideae</taxon>
        <taxon>Colocasieae</taxon>
        <taxon>Colocasia</taxon>
    </lineage>
</organism>
<protein>
    <submittedName>
        <fullName evidence="1">Uncharacterized protein</fullName>
    </submittedName>
</protein>